<protein>
    <recommendedName>
        <fullName evidence="3">Ubiquitin-like domain-containing protein</fullName>
    </recommendedName>
</protein>
<proteinExistence type="predicted"/>
<evidence type="ECO:0000256" key="1">
    <source>
        <dbReference type="SAM" id="MobiDB-lite"/>
    </source>
</evidence>
<dbReference type="EMBL" id="AP003047">
    <property type="protein sequence ID" value="BAD68044.1"/>
    <property type="molecule type" value="Genomic_DNA"/>
</dbReference>
<feature type="region of interest" description="Disordered" evidence="1">
    <location>
        <begin position="564"/>
        <end position="649"/>
    </location>
</feature>
<sequence length="649" mass="70908">MGAAEEAAASAAATAAVQCSSSVAKAKVKAAGQLVACGSLVTPTETMIHSGGRGRRRRRRRRRGSKGPYERGGGGDGDQAAKGCMDAAATGAKTVLRRLYAVQEEDLAFSLHLSPSHPKPQTHHDNTLDEVKEVVHVKQDAPPPSSFLPNSSGLQSLFVKACGVNISVQVDLSNTKVDYLINSACQKMRVNVKDTYAVLCGKILEYNKSISHCQTILYIGIQRLKSVFEEEPASEPMTFDEKFDDIHANTWFYTVDLVPALQRQTRTNPPVLPWLSVRYFSDFASYNIQKVLNHITAMHWENLSYNGAFNSDNIIFHNGAVTIQGVLTVQFNGVTCAKDFAKLYSIFIAKFTPHGIPLYFNDLLEYLRNCPNGENSNDEAIVAFIINHPCLQSYLERMSQLEHLDNIYPRHPGHSTTNISALGTFSWQDKVVRSQNYVVLLFMVPMEEHIWLSNKNADKSKQQSGGAANESYLARLMEACIFFVSLDRGGKSAPAAAVDLGAGAGGWGRGRNRPADGAEVGTGRGGSDGGEESATPAAAVHAGRISSEDAAAISVCSISAQSLEADDPGTSASAGVHNRSRASAKHGLPRCRPCLRERRPPPPWPRLRESRPPPPRPHLRERQRPQPPATPPSTLSGQIWRGRRRIRRL</sequence>
<feature type="compositionally biased region" description="Basic residues" evidence="1">
    <location>
        <begin position="578"/>
        <end position="589"/>
    </location>
</feature>
<accession>Q5VR79</accession>
<dbReference type="AlphaFoldDB" id="Q5VR79"/>
<organism evidence="2">
    <name type="scientific">Oryza sativa subsp. japonica</name>
    <name type="common">Rice</name>
    <dbReference type="NCBI Taxonomy" id="39947"/>
    <lineage>
        <taxon>Eukaryota</taxon>
        <taxon>Viridiplantae</taxon>
        <taxon>Streptophyta</taxon>
        <taxon>Embryophyta</taxon>
        <taxon>Tracheophyta</taxon>
        <taxon>Spermatophyta</taxon>
        <taxon>Magnoliopsida</taxon>
        <taxon>Liliopsida</taxon>
        <taxon>Poales</taxon>
        <taxon>Poaceae</taxon>
        <taxon>BOP clade</taxon>
        <taxon>Oryzoideae</taxon>
        <taxon>Oryzeae</taxon>
        <taxon>Oryzinae</taxon>
        <taxon>Oryza</taxon>
        <taxon>Oryza sativa</taxon>
    </lineage>
</organism>
<feature type="compositionally biased region" description="Basic and acidic residues" evidence="1">
    <location>
        <begin position="594"/>
        <end position="611"/>
    </location>
</feature>
<feature type="compositionally biased region" description="Basic residues" evidence="1">
    <location>
        <begin position="52"/>
        <end position="65"/>
    </location>
</feature>
<feature type="region of interest" description="Disordered" evidence="1">
    <location>
        <begin position="502"/>
        <end position="542"/>
    </location>
</feature>
<evidence type="ECO:0000313" key="2">
    <source>
        <dbReference type="EMBL" id="BAD68044.1"/>
    </source>
</evidence>
<dbReference type="Proteomes" id="UP000817658">
    <property type="component" value="Chromosome 1"/>
</dbReference>
<feature type="region of interest" description="Disordered" evidence="1">
    <location>
        <begin position="45"/>
        <end position="80"/>
    </location>
</feature>
<reference evidence="2" key="1">
    <citation type="journal article" date="2002" name="Nature">
        <title>The genome sequence and structure of rice chromosome 1.</title>
        <authorList>
            <person name="Sasaki T."/>
            <person name="Matsumoto T."/>
            <person name="Yamamoto K."/>
            <person name="Sakata K."/>
            <person name="Baba T."/>
            <person name="Katayose Y."/>
            <person name="Wu J."/>
            <person name="Niimura Y."/>
            <person name="Cheng Z."/>
            <person name="Nagamura Y."/>
            <person name="Antonio B.A."/>
            <person name="Kanamori H."/>
            <person name="Hosokawa S."/>
            <person name="Masukawa M."/>
            <person name="Arikawa K."/>
            <person name="Chiden Y."/>
            <person name="Hayashi M."/>
            <person name="Okamoto M."/>
            <person name="Ando T."/>
            <person name="Aoki H."/>
            <person name="Arita K."/>
            <person name="Hamada M."/>
            <person name="Harada C."/>
            <person name="Hijishita S."/>
            <person name="Honda M."/>
            <person name="Ichikawa Y."/>
            <person name="Idonuma A."/>
            <person name="Iijima M."/>
            <person name="Ikeda M."/>
            <person name="Ikeno M."/>
            <person name="Itoh S."/>
            <person name="Itoh T."/>
            <person name="Itoh Y."/>
            <person name="Itoh Y."/>
            <person name="Iwabuchi A."/>
            <person name="Kamiya K."/>
            <person name="Karasawa W."/>
            <person name="Katagiri S."/>
            <person name="Kikuta A."/>
            <person name="Kobayashi N."/>
            <person name="Kono I."/>
            <person name="Machita K."/>
            <person name="Maehara T."/>
            <person name="Mizuno H."/>
            <person name="Mizubayashi T."/>
            <person name="Mukai Y."/>
            <person name="Nagasaki H."/>
            <person name="Nakashima M."/>
            <person name="Nakama Y."/>
            <person name="Nakamichi Y."/>
            <person name="Nakamura M."/>
            <person name="Namiki N."/>
            <person name="Negishi M."/>
            <person name="Ohta I."/>
            <person name="Ono N."/>
            <person name="Saji S."/>
            <person name="Sakai K."/>
            <person name="Shibata M."/>
            <person name="Shimokawa T."/>
            <person name="Shomura A."/>
            <person name="Song J."/>
            <person name="Takazaki Y."/>
            <person name="Terasawa K."/>
            <person name="Tsuji K."/>
            <person name="Waki K."/>
            <person name="Yamagata H."/>
            <person name="Yamane H."/>
            <person name="Yoshiki S."/>
            <person name="Yoshihara R."/>
            <person name="Yukawa K."/>
            <person name="Zhong H."/>
            <person name="Iwama H."/>
            <person name="Endo T."/>
            <person name="Ito H."/>
            <person name="Hahn J.H."/>
            <person name="Kim H.I."/>
            <person name="Eun M.Y."/>
            <person name="Yano M."/>
            <person name="Jiang J."/>
            <person name="Gojobori T."/>
        </authorList>
    </citation>
    <scope>NUCLEOTIDE SEQUENCE [LARGE SCALE GENOMIC DNA]</scope>
</reference>
<gene>
    <name evidence="2" type="primary">P0666G04.16</name>
</gene>
<evidence type="ECO:0008006" key="3">
    <source>
        <dbReference type="Google" id="ProtNLM"/>
    </source>
</evidence>
<name>Q5VR79_ORYSJ</name>